<dbReference type="PANTHER" id="PTHR46796:SF7">
    <property type="entry name" value="ARAC FAMILY TRANSCRIPTIONAL REGULATOR"/>
    <property type="match status" value="1"/>
</dbReference>
<protein>
    <recommendedName>
        <fullName evidence="4">HTH araC/xylS-type domain-containing protein</fullName>
    </recommendedName>
</protein>
<keyword evidence="6" id="KW-1185">Reference proteome</keyword>
<dbReference type="SUPFAM" id="SSF46689">
    <property type="entry name" value="Homeodomain-like"/>
    <property type="match status" value="2"/>
</dbReference>
<dbReference type="Pfam" id="PF12833">
    <property type="entry name" value="HTH_18"/>
    <property type="match status" value="1"/>
</dbReference>
<dbReference type="Gene3D" id="1.10.10.60">
    <property type="entry name" value="Homeodomain-like"/>
    <property type="match status" value="2"/>
</dbReference>
<dbReference type="Pfam" id="PF12852">
    <property type="entry name" value="Cupin_6"/>
    <property type="match status" value="1"/>
</dbReference>
<dbReference type="GO" id="GO:0003700">
    <property type="term" value="F:DNA-binding transcription factor activity"/>
    <property type="evidence" value="ECO:0007669"/>
    <property type="project" value="InterPro"/>
</dbReference>
<dbReference type="InterPro" id="IPR032783">
    <property type="entry name" value="AraC_lig"/>
</dbReference>
<comment type="caution">
    <text evidence="5">The sequence shown here is derived from an EMBL/GenBank/DDBJ whole genome shotgun (WGS) entry which is preliminary data.</text>
</comment>
<dbReference type="InterPro" id="IPR011051">
    <property type="entry name" value="RmlC_Cupin_sf"/>
</dbReference>
<dbReference type="AlphaFoldDB" id="A0A1E5XKC6"/>
<keyword evidence="2" id="KW-0238">DNA-binding</keyword>
<dbReference type="SMART" id="SM00342">
    <property type="entry name" value="HTH_ARAC"/>
    <property type="match status" value="1"/>
</dbReference>
<dbReference type="EMBL" id="LAJE02000344">
    <property type="protein sequence ID" value="OEO28954.1"/>
    <property type="molecule type" value="Genomic_DNA"/>
</dbReference>
<keyword evidence="1" id="KW-0805">Transcription regulation</keyword>
<accession>A0A1E5XKC6</accession>
<dbReference type="Proteomes" id="UP000095463">
    <property type="component" value="Unassembled WGS sequence"/>
</dbReference>
<evidence type="ECO:0000256" key="3">
    <source>
        <dbReference type="ARBA" id="ARBA00023163"/>
    </source>
</evidence>
<dbReference type="InterPro" id="IPR050204">
    <property type="entry name" value="AraC_XylS_family_regulators"/>
</dbReference>
<evidence type="ECO:0000256" key="2">
    <source>
        <dbReference type="ARBA" id="ARBA00023125"/>
    </source>
</evidence>
<dbReference type="SUPFAM" id="SSF51182">
    <property type="entry name" value="RmlC-like cupins"/>
    <property type="match status" value="1"/>
</dbReference>
<feature type="domain" description="HTH araC/xylS-type" evidence="4">
    <location>
        <begin position="209"/>
        <end position="307"/>
    </location>
</feature>
<proteinExistence type="predicted"/>
<dbReference type="InterPro" id="IPR018060">
    <property type="entry name" value="HTH_AraC"/>
</dbReference>
<evidence type="ECO:0000313" key="6">
    <source>
        <dbReference type="Proteomes" id="UP000095463"/>
    </source>
</evidence>
<dbReference type="InterPro" id="IPR009057">
    <property type="entry name" value="Homeodomain-like_sf"/>
</dbReference>
<dbReference type="PRINTS" id="PR00032">
    <property type="entry name" value="HTHARAC"/>
</dbReference>
<evidence type="ECO:0000259" key="4">
    <source>
        <dbReference type="PROSITE" id="PS01124"/>
    </source>
</evidence>
<evidence type="ECO:0000256" key="1">
    <source>
        <dbReference type="ARBA" id="ARBA00023015"/>
    </source>
</evidence>
<evidence type="ECO:0000313" key="5">
    <source>
        <dbReference type="EMBL" id="OEO28954.1"/>
    </source>
</evidence>
<dbReference type="PANTHER" id="PTHR46796">
    <property type="entry name" value="HTH-TYPE TRANSCRIPTIONAL ACTIVATOR RHAS-RELATED"/>
    <property type="match status" value="1"/>
</dbReference>
<dbReference type="InterPro" id="IPR020449">
    <property type="entry name" value="Tscrpt_reg_AraC-type_HTH"/>
</dbReference>
<name>A0A1E5XKC6_9HYPH</name>
<keyword evidence="3" id="KW-0804">Transcription</keyword>
<organism evidence="5 6">
    <name type="scientific">Devosia insulae DS-56</name>
    <dbReference type="NCBI Taxonomy" id="1116389"/>
    <lineage>
        <taxon>Bacteria</taxon>
        <taxon>Pseudomonadati</taxon>
        <taxon>Pseudomonadota</taxon>
        <taxon>Alphaproteobacteria</taxon>
        <taxon>Hyphomicrobiales</taxon>
        <taxon>Devosiaceae</taxon>
        <taxon>Devosia</taxon>
    </lineage>
</organism>
<dbReference type="PROSITE" id="PS01124">
    <property type="entry name" value="HTH_ARAC_FAMILY_2"/>
    <property type="match status" value="1"/>
</dbReference>
<dbReference type="GO" id="GO:0043565">
    <property type="term" value="F:sequence-specific DNA binding"/>
    <property type="evidence" value="ECO:0007669"/>
    <property type="project" value="InterPro"/>
</dbReference>
<sequence>MLADVLRRVRLSGSLFLKGAYSSPWAFDSPGNCALIDLLAPGSERLIVFHSVRRGRLWITAAGHRVELEAGDLAILPASHRHLMGSHEMVAPVKISELLPPTPWSEIPILHHGGDGEVTELVCGYFSSDELLFNSFLRSLPPVIRIRPTGNAATLFDVVLSRALEDGPSGDGTTARLPELLLVEALRLYSSEAPLASGWLAATNDPIVSRALKLIHDDPVRDWSVAELSRAAATSRSVLGERFRELLGQSPIHYLAEWRMQLAANLLVATELRLSAIAEQIGYSSEAAFSRAFHRHIGKSPAQWRAAGRG</sequence>
<reference evidence="5 6" key="1">
    <citation type="journal article" date="2015" name="Genome Announc.">
        <title>Genome Assemblies of Three Soil-Associated Devosia species: D. insulae, D. limi, and D. soli.</title>
        <authorList>
            <person name="Hassan Y.I."/>
            <person name="Lepp D."/>
            <person name="Zhou T."/>
        </authorList>
    </citation>
    <scope>NUCLEOTIDE SEQUENCE [LARGE SCALE GENOMIC DNA]</scope>
    <source>
        <strain evidence="5 6">DS-56</strain>
    </source>
</reference>
<gene>
    <name evidence="5" type="ORF">VW23_027770</name>
</gene>